<keyword evidence="1" id="KW-0805">Transcription regulation</keyword>
<evidence type="ECO:0000256" key="2">
    <source>
        <dbReference type="ARBA" id="ARBA00023125"/>
    </source>
</evidence>
<dbReference type="Gene3D" id="1.10.10.10">
    <property type="entry name" value="Winged helix-like DNA-binding domain superfamily/Winged helix DNA-binding domain"/>
    <property type="match status" value="1"/>
</dbReference>
<dbReference type="SMART" id="SM00345">
    <property type="entry name" value="HTH_GNTR"/>
    <property type="match status" value="1"/>
</dbReference>
<evidence type="ECO:0000259" key="4">
    <source>
        <dbReference type="PROSITE" id="PS50949"/>
    </source>
</evidence>
<protein>
    <submittedName>
        <fullName evidence="5">Transcriptional regulator, GntR family</fullName>
    </submittedName>
</protein>
<dbReference type="AlphaFoldDB" id="A0A1M7P8K8"/>
<dbReference type="STRING" id="735517.SAMN05444272_4182"/>
<organism evidence="5 6">
    <name type="scientific">Roseibium suaedae</name>
    <dbReference type="NCBI Taxonomy" id="735517"/>
    <lineage>
        <taxon>Bacteria</taxon>
        <taxon>Pseudomonadati</taxon>
        <taxon>Pseudomonadota</taxon>
        <taxon>Alphaproteobacteria</taxon>
        <taxon>Hyphomicrobiales</taxon>
        <taxon>Stappiaceae</taxon>
        <taxon>Roseibium</taxon>
    </lineage>
</organism>
<evidence type="ECO:0000313" key="6">
    <source>
        <dbReference type="Proteomes" id="UP000186002"/>
    </source>
</evidence>
<dbReference type="GO" id="GO:0003700">
    <property type="term" value="F:DNA-binding transcription factor activity"/>
    <property type="evidence" value="ECO:0007669"/>
    <property type="project" value="InterPro"/>
</dbReference>
<dbReference type="InterPro" id="IPR000524">
    <property type="entry name" value="Tscrpt_reg_HTH_GntR"/>
</dbReference>
<evidence type="ECO:0000256" key="3">
    <source>
        <dbReference type="ARBA" id="ARBA00023163"/>
    </source>
</evidence>
<dbReference type="SUPFAM" id="SSF46785">
    <property type="entry name" value="Winged helix' DNA-binding domain"/>
    <property type="match status" value="1"/>
</dbReference>
<dbReference type="PANTHER" id="PTHR43537:SF5">
    <property type="entry name" value="UXU OPERON TRANSCRIPTIONAL REGULATOR"/>
    <property type="match status" value="1"/>
</dbReference>
<feature type="domain" description="HTH gntR-type" evidence="4">
    <location>
        <begin position="13"/>
        <end position="81"/>
    </location>
</feature>
<keyword evidence="2" id="KW-0238">DNA-binding</keyword>
<dbReference type="InterPro" id="IPR036388">
    <property type="entry name" value="WH-like_DNA-bd_sf"/>
</dbReference>
<gene>
    <name evidence="5" type="ORF">SAMN05444272_4182</name>
</gene>
<dbReference type="Gene3D" id="1.20.120.530">
    <property type="entry name" value="GntR ligand-binding domain-like"/>
    <property type="match status" value="1"/>
</dbReference>
<dbReference type="Pfam" id="PF07729">
    <property type="entry name" value="FCD"/>
    <property type="match status" value="1"/>
</dbReference>
<dbReference type="InterPro" id="IPR011711">
    <property type="entry name" value="GntR_C"/>
</dbReference>
<dbReference type="PANTHER" id="PTHR43537">
    <property type="entry name" value="TRANSCRIPTIONAL REGULATOR, GNTR FAMILY"/>
    <property type="match status" value="1"/>
</dbReference>
<dbReference type="Pfam" id="PF00392">
    <property type="entry name" value="GntR"/>
    <property type="match status" value="1"/>
</dbReference>
<evidence type="ECO:0000313" key="5">
    <source>
        <dbReference type="EMBL" id="SHN12768.1"/>
    </source>
</evidence>
<keyword evidence="3" id="KW-0804">Transcription</keyword>
<name>A0A1M7P8K8_9HYPH</name>
<dbReference type="OrthoDB" id="9800645at2"/>
<dbReference type="RefSeq" id="WP_084082167.1">
    <property type="nucleotide sequence ID" value="NZ_FRBW01000006.1"/>
</dbReference>
<dbReference type="EMBL" id="FRBW01000006">
    <property type="protein sequence ID" value="SHN12768.1"/>
    <property type="molecule type" value="Genomic_DNA"/>
</dbReference>
<dbReference type="Proteomes" id="UP000186002">
    <property type="component" value="Unassembled WGS sequence"/>
</dbReference>
<keyword evidence="6" id="KW-1185">Reference proteome</keyword>
<dbReference type="InterPro" id="IPR036390">
    <property type="entry name" value="WH_DNA-bd_sf"/>
</dbReference>
<proteinExistence type="predicted"/>
<dbReference type="SUPFAM" id="SSF48008">
    <property type="entry name" value="GntR ligand-binding domain-like"/>
    <property type="match status" value="1"/>
</dbReference>
<dbReference type="SMART" id="SM00895">
    <property type="entry name" value="FCD"/>
    <property type="match status" value="1"/>
</dbReference>
<sequence length="239" mass="26384">MKKPILQEGSADQGLVEQTIGGIRNFIRENQLLPGSLMPSETAMAAHLDVSRTVTREAFRALATLGIIEVSTGRRARVGAPDAAPLSTIIDHTVDMKELSIQQVLDVRRTLELRTAKLAALRRSEQQAREILEVSYRMMEAIDDPETLMELDIGFHELIAQSSGNSLYGILVGSFRVITKRTWLIGWKSRATIENRKGNILCHQRLAEAIMTQDASLAEETMTEHFDSASSVLLSAGIS</sequence>
<dbReference type="PRINTS" id="PR00035">
    <property type="entry name" value="HTHGNTR"/>
</dbReference>
<dbReference type="CDD" id="cd07377">
    <property type="entry name" value="WHTH_GntR"/>
    <property type="match status" value="1"/>
</dbReference>
<evidence type="ECO:0000256" key="1">
    <source>
        <dbReference type="ARBA" id="ARBA00023015"/>
    </source>
</evidence>
<accession>A0A1M7P8K8</accession>
<dbReference type="InterPro" id="IPR008920">
    <property type="entry name" value="TF_FadR/GntR_C"/>
</dbReference>
<reference evidence="5 6" key="1">
    <citation type="submission" date="2016-11" db="EMBL/GenBank/DDBJ databases">
        <authorList>
            <person name="Jaros S."/>
            <person name="Januszkiewicz K."/>
            <person name="Wedrychowicz H."/>
        </authorList>
    </citation>
    <scope>NUCLEOTIDE SEQUENCE [LARGE SCALE GENOMIC DNA]</scope>
    <source>
        <strain evidence="5 6">DSM 22153</strain>
    </source>
</reference>
<dbReference type="GO" id="GO:0003677">
    <property type="term" value="F:DNA binding"/>
    <property type="evidence" value="ECO:0007669"/>
    <property type="project" value="UniProtKB-KW"/>
</dbReference>
<dbReference type="PROSITE" id="PS50949">
    <property type="entry name" value="HTH_GNTR"/>
    <property type="match status" value="1"/>
</dbReference>